<reference evidence="1 2" key="1">
    <citation type="submission" date="2015-01" db="EMBL/GenBank/DDBJ databases">
        <title>Evolution of Trichinella species and genotypes.</title>
        <authorList>
            <person name="Korhonen P.K."/>
            <person name="Edoardo P."/>
            <person name="Giuseppe L.R."/>
            <person name="Gasser R.B."/>
        </authorList>
    </citation>
    <scope>NUCLEOTIDE SEQUENCE [LARGE SCALE GENOMIC DNA]</scope>
    <source>
        <strain evidence="1">ISS1980</strain>
    </source>
</reference>
<dbReference type="OrthoDB" id="5929576at2759"/>
<gene>
    <name evidence="1" type="ORF">T10_1299</name>
</gene>
<protein>
    <submittedName>
        <fullName evidence="1">Uncharacterized protein</fullName>
    </submittedName>
</protein>
<organism evidence="1 2">
    <name type="scientific">Trichinella papuae</name>
    <dbReference type="NCBI Taxonomy" id="268474"/>
    <lineage>
        <taxon>Eukaryota</taxon>
        <taxon>Metazoa</taxon>
        <taxon>Ecdysozoa</taxon>
        <taxon>Nematoda</taxon>
        <taxon>Enoplea</taxon>
        <taxon>Dorylaimia</taxon>
        <taxon>Trichinellida</taxon>
        <taxon>Trichinellidae</taxon>
        <taxon>Trichinella</taxon>
    </lineage>
</organism>
<sequence>MFQKFLFGLQNIAKLKGTLLDCWGGSHPSLEKHPFIGKKSKKINYGVEHVILHILIPNSACCNEYLRSYCEHCDVNLSTSK</sequence>
<dbReference type="AlphaFoldDB" id="A0A0V1M5V0"/>
<comment type="caution">
    <text evidence="1">The sequence shown here is derived from an EMBL/GenBank/DDBJ whole genome shotgun (WGS) entry which is preliminary data.</text>
</comment>
<accession>A0A0V1M5V0</accession>
<evidence type="ECO:0000313" key="1">
    <source>
        <dbReference type="EMBL" id="KRZ67220.1"/>
    </source>
</evidence>
<keyword evidence="2" id="KW-1185">Reference proteome</keyword>
<name>A0A0V1M5V0_9BILA</name>
<evidence type="ECO:0000313" key="2">
    <source>
        <dbReference type="Proteomes" id="UP000054843"/>
    </source>
</evidence>
<dbReference type="EMBL" id="JYDO01000205">
    <property type="protein sequence ID" value="KRZ67220.1"/>
    <property type="molecule type" value="Genomic_DNA"/>
</dbReference>
<proteinExistence type="predicted"/>
<dbReference type="Proteomes" id="UP000054843">
    <property type="component" value="Unassembled WGS sequence"/>
</dbReference>